<dbReference type="eggNOG" id="COG1401">
    <property type="taxonomic scope" value="Bacteria"/>
</dbReference>
<reference evidence="2 3" key="2">
    <citation type="journal article" date="2013" name="PLoS ONE">
        <title>INDIGO - INtegrated Data Warehouse of MIcrobial GenOmes with Examples from the Red Sea Extremophiles.</title>
        <authorList>
            <person name="Alam I."/>
            <person name="Antunes A."/>
            <person name="Kamau A.A."/>
            <person name="Ba Alawi W."/>
            <person name="Kalkatawi M."/>
            <person name="Stingl U."/>
            <person name="Bajic V.B."/>
        </authorList>
    </citation>
    <scope>NUCLEOTIDE SEQUENCE [LARGE SCALE GENOMIC DNA]</scope>
    <source>
        <strain evidence="2 3">SSD-17B</strain>
    </source>
</reference>
<sequence length="1011" mass="118136">MRNINNTFLENLTLKEKIELIFNSNLWIDTILNESKINKTIFFEDYTEIKKEAKVLTSLANSWNLDLVKKYVDIRTSRLKENNNIVVIPFGLINYKSTNIYGVDRISDDLQYIQMILTTYVTALKEKNIAVIGLVDHDEIDSELNQLLLQLLTKIGLDGIVFANGVPSNHDIRSDQLIFEKSSNEIQISYTLLNHVTSIDKKEIERSLHVYQEYEKKLVSETITLEEFNELVNDEIIFNMDDIDQIVSKIKSFTDKVYNNPTLNESSNNNNSKNAMKNENFFRQLAHESSVFYKKEEGVLEHLTKRSIAFMGDFFTGQSILKDQEIVKESIYKYFPKCIGFYDEHNSIDDSIKNPEIVIFKMSTLNNNEFNLDNQLEIIQDIYNKGIKIVLIVPTEFRLLQIDIQSYCAVIIKADLFNVSSLYGVLDILSLKVNSEGFLSKTISVEKEISISEGTFIDHSFYRLNKSHFKYKRLKSKLPNIEFTVKNLDSKKNSDVIKIYVHDELKGSTNKVLIDVKKIILEAKETRLISMSIDLNRFDFYNIDLNSKLIIELRSFNTDLKLSTHNKNTKKASKRHNLKPVILITLLLYFNLPLIYALTSVLNEDYRMFMTIIILIVNYLIIKVVFRKTKLKKLKKNTKELLTVIDEIDYLEANKAIVFDNDFPKEDIIVDHEVELNTNETDEIKVAEKVFKENFNMGKYCNMLCSFMEENGLKTEVRLFRELFSTLLATRLLITSYRDNKITIKFLKHFSSFIGSSLFIENLQTNEDTFGRLLHNEKSELIRCLNSAQKHTDKIHIMVFKDIDLVEADYNFSELLKYVSNPYISEYLNLEDENEIYISENIWFIFVPKETTDHISEKIVFSSSIIDIDVELVEPKNSTNQNSLQLGYYYLMDHFKNSKELFFLEEEVWKKIDQLEIYLNKYFDFKLDHQYVKQLEKYQSMYLMCDGQPYEAIDSLLSQKILPIIINITAVIDQDEESLLVLCDRLFGLDNIIKSRHLLSKINENTIGQEK</sequence>
<keyword evidence="1" id="KW-0472">Membrane</keyword>
<comment type="caution">
    <text evidence="2">The sequence shown here is derived from an EMBL/GenBank/DDBJ whole genome shotgun (WGS) entry which is preliminary data.</text>
</comment>
<feature type="transmembrane region" description="Helical" evidence="1">
    <location>
        <begin position="581"/>
        <end position="602"/>
    </location>
</feature>
<dbReference type="AlphaFoldDB" id="U2FDH2"/>
<evidence type="ECO:0000313" key="3">
    <source>
        <dbReference type="Proteomes" id="UP000005707"/>
    </source>
</evidence>
<feature type="transmembrane region" description="Helical" evidence="1">
    <location>
        <begin position="608"/>
        <end position="626"/>
    </location>
</feature>
<evidence type="ECO:0000313" key="2">
    <source>
        <dbReference type="EMBL" id="ERJ11020.1"/>
    </source>
</evidence>
<keyword evidence="1" id="KW-0812">Transmembrane</keyword>
<keyword evidence="1" id="KW-1133">Transmembrane helix</keyword>
<accession>U2FDH2</accession>
<proteinExistence type="predicted"/>
<keyword evidence="2" id="KW-0326">Glycosidase</keyword>
<protein>
    <submittedName>
        <fullName evidence="2">Beta-glucosidase protein</fullName>
        <ecNumber evidence="2">3.2.1.21</ecNumber>
    </submittedName>
</protein>
<name>U2FDH2_9MOLU</name>
<dbReference type="Proteomes" id="UP000005707">
    <property type="component" value="Unassembled WGS sequence"/>
</dbReference>
<dbReference type="RefSeq" id="WP_008825488.1">
    <property type="nucleotide sequence ID" value="NZ_AFNU02000018.1"/>
</dbReference>
<gene>
    <name evidence="2" type="ORF">HLPCO_002911</name>
</gene>
<evidence type="ECO:0000256" key="1">
    <source>
        <dbReference type="SAM" id="Phobius"/>
    </source>
</evidence>
<dbReference type="OrthoDB" id="9956837at2"/>
<reference evidence="2 3" key="1">
    <citation type="journal article" date="2011" name="J. Bacteriol.">
        <title>Genome sequence of Haloplasma contractile, an unusual contractile bacterium from a deep-sea anoxic brine lake.</title>
        <authorList>
            <person name="Antunes A."/>
            <person name="Alam I."/>
            <person name="El Dorry H."/>
            <person name="Siam R."/>
            <person name="Robertson A."/>
            <person name="Bajic V.B."/>
            <person name="Stingl U."/>
        </authorList>
    </citation>
    <scope>NUCLEOTIDE SEQUENCE [LARGE SCALE GENOMIC DNA]</scope>
    <source>
        <strain evidence="2 3">SSD-17B</strain>
    </source>
</reference>
<organism evidence="2 3">
    <name type="scientific">Haloplasma contractile SSD-17B</name>
    <dbReference type="NCBI Taxonomy" id="1033810"/>
    <lineage>
        <taxon>Bacteria</taxon>
        <taxon>Bacillati</taxon>
        <taxon>Mycoplasmatota</taxon>
        <taxon>Mollicutes</taxon>
        <taxon>Haloplasmatales</taxon>
        <taxon>Haloplasmataceae</taxon>
        <taxon>Haloplasma</taxon>
    </lineage>
</organism>
<keyword evidence="3" id="KW-1185">Reference proteome</keyword>
<dbReference type="EC" id="3.2.1.21" evidence="2"/>
<dbReference type="GO" id="GO:0008422">
    <property type="term" value="F:beta-glucosidase activity"/>
    <property type="evidence" value="ECO:0007669"/>
    <property type="project" value="UniProtKB-EC"/>
</dbReference>
<dbReference type="EMBL" id="AFNU02000018">
    <property type="protein sequence ID" value="ERJ11020.1"/>
    <property type="molecule type" value="Genomic_DNA"/>
</dbReference>
<keyword evidence="2" id="KW-0378">Hydrolase</keyword>
<dbReference type="InParanoid" id="U2FDH2"/>
<dbReference type="STRING" id="1033810.HLPCO_002911"/>